<evidence type="ECO:0000313" key="2">
    <source>
        <dbReference type="Proteomes" id="UP000078582"/>
    </source>
</evidence>
<organism evidence="1 2">
    <name type="scientific">Loigolactobacillus backii</name>
    <dbReference type="NCBI Taxonomy" id="375175"/>
    <lineage>
        <taxon>Bacteria</taxon>
        <taxon>Bacillati</taxon>
        <taxon>Bacillota</taxon>
        <taxon>Bacilli</taxon>
        <taxon>Lactobacillales</taxon>
        <taxon>Lactobacillaceae</taxon>
        <taxon>Loigolactobacillus</taxon>
    </lineage>
</organism>
<protein>
    <submittedName>
        <fullName evidence="1">Uncharacterized protein</fullName>
    </submittedName>
</protein>
<dbReference type="RefSeq" id="WP_068222506.1">
    <property type="nucleotide sequence ID" value="NZ_CP014623.1"/>
</dbReference>
<proteinExistence type="predicted"/>
<evidence type="ECO:0000313" key="1">
    <source>
        <dbReference type="EMBL" id="ANK61405.1"/>
    </source>
</evidence>
<gene>
    <name evidence="1" type="ORF">AYR53_00710</name>
</gene>
<dbReference type="STRING" id="375175.AYR53_00710"/>
<sequence>MLIADNATLKTALKEKRATLAVSRGYLNQVGNVVTDDAWVEIGFRGSANLIQLFNFWLMSHFSVTWEKEYLLKRLNYRYKAAKKSAMAVVFIRQ</sequence>
<dbReference type="GeneID" id="42980757"/>
<dbReference type="AlphaFoldDB" id="A0A192GZ89"/>
<dbReference type="EMBL" id="CP014873">
    <property type="protein sequence ID" value="ANK61405.1"/>
    <property type="molecule type" value="Genomic_DNA"/>
</dbReference>
<dbReference type="Proteomes" id="UP000078582">
    <property type="component" value="Chromosome"/>
</dbReference>
<dbReference type="KEGG" id="lbt:AYR52_00770"/>
<keyword evidence="2" id="KW-1185">Reference proteome</keyword>
<accession>A0A192GZ89</accession>
<name>A0A192GZ89_9LACO</name>
<reference evidence="1 2" key="1">
    <citation type="submission" date="2016-03" db="EMBL/GenBank/DDBJ databases">
        <title>Pediococcus and Lactobacillus from brewery environment - whole genome sequencing and assembly.</title>
        <authorList>
            <person name="Behr J."/>
            <person name="Geissler A.J."/>
            <person name="Vogel R.F."/>
        </authorList>
    </citation>
    <scope>NUCLEOTIDE SEQUENCE [LARGE SCALE GENOMIC DNA]</scope>
    <source>
        <strain evidence="1 2">TMW 1.1989</strain>
    </source>
</reference>